<dbReference type="Gene3D" id="3.40.50.1820">
    <property type="entry name" value="alpha/beta hydrolase"/>
    <property type="match status" value="1"/>
</dbReference>
<evidence type="ECO:0000256" key="2">
    <source>
        <dbReference type="ARBA" id="ARBA00022801"/>
    </source>
</evidence>
<keyword evidence="2 3" id="KW-0378">Hydrolase</keyword>
<accession>A0AAW0AEM4</accession>
<dbReference type="PANTHER" id="PTHR11559">
    <property type="entry name" value="CARBOXYLESTERASE"/>
    <property type="match status" value="1"/>
</dbReference>
<gene>
    <name evidence="5" type="ORF">R3P38DRAFT_3403608</name>
</gene>
<evidence type="ECO:0000256" key="1">
    <source>
        <dbReference type="ARBA" id="ARBA00005964"/>
    </source>
</evidence>
<evidence type="ECO:0000256" key="3">
    <source>
        <dbReference type="RuleBase" id="RU361235"/>
    </source>
</evidence>
<dbReference type="InterPro" id="IPR002018">
    <property type="entry name" value="CarbesteraseB"/>
</dbReference>
<dbReference type="Proteomes" id="UP001362999">
    <property type="component" value="Unassembled WGS sequence"/>
</dbReference>
<reference evidence="5 6" key="1">
    <citation type="journal article" date="2024" name="J Genomics">
        <title>Draft genome sequencing and assembly of Favolaschia claudopus CIRM-BRFM 2984 isolated from oak limbs.</title>
        <authorList>
            <person name="Navarro D."/>
            <person name="Drula E."/>
            <person name="Chaduli D."/>
            <person name="Cazenave R."/>
            <person name="Ahrendt S."/>
            <person name="Wang J."/>
            <person name="Lipzen A."/>
            <person name="Daum C."/>
            <person name="Barry K."/>
            <person name="Grigoriev I.V."/>
            <person name="Favel A."/>
            <person name="Rosso M.N."/>
            <person name="Martin F."/>
        </authorList>
    </citation>
    <scope>NUCLEOTIDE SEQUENCE [LARGE SCALE GENOMIC DNA]</scope>
    <source>
        <strain evidence="5 6">CIRM-BRFM 2984</strain>
    </source>
</reference>
<dbReference type="InterPro" id="IPR050309">
    <property type="entry name" value="Type-B_Carboxylest/Lipase"/>
</dbReference>
<dbReference type="InterPro" id="IPR019819">
    <property type="entry name" value="Carboxylesterase_B_CS"/>
</dbReference>
<feature type="signal peptide" evidence="3">
    <location>
        <begin position="1"/>
        <end position="19"/>
    </location>
</feature>
<name>A0AAW0AEM4_9AGAR</name>
<dbReference type="AlphaFoldDB" id="A0AAW0AEM4"/>
<dbReference type="InterPro" id="IPR029058">
    <property type="entry name" value="AB_hydrolase_fold"/>
</dbReference>
<evidence type="ECO:0000313" key="6">
    <source>
        <dbReference type="Proteomes" id="UP001362999"/>
    </source>
</evidence>
<organism evidence="5 6">
    <name type="scientific">Favolaschia claudopus</name>
    <dbReference type="NCBI Taxonomy" id="2862362"/>
    <lineage>
        <taxon>Eukaryota</taxon>
        <taxon>Fungi</taxon>
        <taxon>Dikarya</taxon>
        <taxon>Basidiomycota</taxon>
        <taxon>Agaricomycotina</taxon>
        <taxon>Agaricomycetes</taxon>
        <taxon>Agaricomycetidae</taxon>
        <taxon>Agaricales</taxon>
        <taxon>Marasmiineae</taxon>
        <taxon>Mycenaceae</taxon>
        <taxon>Favolaschia</taxon>
    </lineage>
</organism>
<dbReference type="Pfam" id="PF00135">
    <property type="entry name" value="COesterase"/>
    <property type="match status" value="1"/>
</dbReference>
<dbReference type="EC" id="3.1.1.-" evidence="3"/>
<sequence length="542" mass="58436">MLLLLSLAVIVIHALTVNAVPTVKLGKTSVIGQSIPTFRQELFAGIPYAEPPLGNLRLRPPVLKASIKSRTFKATDFGPACLQTVRQSASSVSEDCLTINILRPAGITSYAKLPVVRVYGGAFIEGSSMIFNGSGIVAQSVFRGTPIIYVNFNYRLGPLGFPQGQEAGNRGALNLGIKDQITALQWLQLHIESFGGDKSKVTVFGESAGSIMTSILFLNSPLPKLARAAILESGSQATPSVFTDDRNEEDWRNFVRGVPSCAGIATSGSTFGCLHNATTSELLSGFASSLAETTHEFPFVPVIDGPGGLIPDLPSVLLKRGQFARLPFIAGTNLDEGTLFAPMTINSTQEIHDVITALVSPSVSPTKLERSVQKILQLYPDDPSLGSPFNTGNATFGLSSQFKRTAAIAGDITFQSQRRFWMDTAAHVGVPAFGYLFTQPQPPSFLGVSHGSEILYVYGTPNDTSTSAISISHIMTDYWISFATSLTPNDGKGIVSRPKWTQYTPKHKAVIQLNGTNLTMIPDNFRQEQIAFINSDPVIWRH</sequence>
<proteinExistence type="inferred from homology"/>
<dbReference type="EMBL" id="JAWWNJ010000070">
    <property type="protein sequence ID" value="KAK7007697.1"/>
    <property type="molecule type" value="Genomic_DNA"/>
</dbReference>
<keyword evidence="3" id="KW-0732">Signal</keyword>
<dbReference type="GO" id="GO:0016787">
    <property type="term" value="F:hydrolase activity"/>
    <property type="evidence" value="ECO:0007669"/>
    <property type="project" value="UniProtKB-KW"/>
</dbReference>
<feature type="chain" id="PRO_5043094749" description="Carboxylic ester hydrolase" evidence="3">
    <location>
        <begin position="20"/>
        <end position="542"/>
    </location>
</feature>
<dbReference type="PROSITE" id="PS00941">
    <property type="entry name" value="CARBOXYLESTERASE_B_2"/>
    <property type="match status" value="1"/>
</dbReference>
<feature type="domain" description="Carboxylesterase type B" evidence="4">
    <location>
        <begin position="22"/>
        <end position="532"/>
    </location>
</feature>
<dbReference type="SUPFAM" id="SSF53474">
    <property type="entry name" value="alpha/beta-Hydrolases"/>
    <property type="match status" value="1"/>
</dbReference>
<comment type="similarity">
    <text evidence="1 3">Belongs to the type-B carboxylesterase/lipase family.</text>
</comment>
<evidence type="ECO:0000259" key="4">
    <source>
        <dbReference type="Pfam" id="PF00135"/>
    </source>
</evidence>
<dbReference type="PROSITE" id="PS00122">
    <property type="entry name" value="CARBOXYLESTERASE_B_1"/>
    <property type="match status" value="1"/>
</dbReference>
<keyword evidence="6" id="KW-1185">Reference proteome</keyword>
<dbReference type="InterPro" id="IPR019826">
    <property type="entry name" value="Carboxylesterase_B_AS"/>
</dbReference>
<comment type="caution">
    <text evidence="5">The sequence shown here is derived from an EMBL/GenBank/DDBJ whole genome shotgun (WGS) entry which is preliminary data.</text>
</comment>
<evidence type="ECO:0000313" key="5">
    <source>
        <dbReference type="EMBL" id="KAK7007697.1"/>
    </source>
</evidence>
<protein>
    <recommendedName>
        <fullName evidence="3">Carboxylic ester hydrolase</fullName>
        <ecNumber evidence="3">3.1.1.-</ecNumber>
    </recommendedName>
</protein>